<evidence type="ECO:0000313" key="8">
    <source>
        <dbReference type="EMBL" id="EHO75061.1"/>
    </source>
</evidence>
<dbReference type="PROSITE" id="PS51192">
    <property type="entry name" value="HELICASE_ATP_BIND_1"/>
    <property type="match status" value="1"/>
</dbReference>
<dbReference type="HOGENOM" id="CLU_003041_1_3_10"/>
<dbReference type="Proteomes" id="UP000016023">
    <property type="component" value="Unassembled WGS sequence"/>
</dbReference>
<evidence type="ECO:0000256" key="4">
    <source>
        <dbReference type="ARBA" id="ARBA00022840"/>
    </source>
</evidence>
<dbReference type="PANTHER" id="PTHR47959">
    <property type="entry name" value="ATP-DEPENDENT RNA HELICASE RHLE-RELATED"/>
    <property type="match status" value="1"/>
</dbReference>
<dbReference type="InterPro" id="IPR044742">
    <property type="entry name" value="DEAD/DEAH_RhlB"/>
</dbReference>
<dbReference type="InterPro" id="IPR005580">
    <property type="entry name" value="DbpA/CsdA_RNA-bd_dom"/>
</dbReference>
<dbReference type="Pfam" id="PF00270">
    <property type="entry name" value="DEAD"/>
    <property type="match status" value="1"/>
</dbReference>
<comment type="caution">
    <text evidence="8">The sequence shown here is derived from an EMBL/GenBank/DDBJ whole genome shotgun (WGS) entry which is preliminary data.</text>
</comment>
<comment type="similarity">
    <text evidence="5">Belongs to the DEAD box helicase family.</text>
</comment>
<dbReference type="CDD" id="cd00268">
    <property type="entry name" value="DEADc"/>
    <property type="match status" value="1"/>
</dbReference>
<keyword evidence="4" id="KW-0067">ATP-binding</keyword>
<evidence type="ECO:0000259" key="7">
    <source>
        <dbReference type="PROSITE" id="PS51194"/>
    </source>
</evidence>
<accession>H1PZL6</accession>
<keyword evidence="1" id="KW-0547">Nucleotide-binding</keyword>
<dbReference type="CDD" id="cd18787">
    <property type="entry name" value="SF2_C_DEAD"/>
    <property type="match status" value="1"/>
</dbReference>
<evidence type="ECO:0000256" key="5">
    <source>
        <dbReference type="ARBA" id="ARBA00038437"/>
    </source>
</evidence>
<dbReference type="GO" id="GO:0003724">
    <property type="term" value="F:RNA helicase activity"/>
    <property type="evidence" value="ECO:0007669"/>
    <property type="project" value="TreeGrafter"/>
</dbReference>
<evidence type="ECO:0008006" key="10">
    <source>
        <dbReference type="Google" id="ProtNLM"/>
    </source>
</evidence>
<dbReference type="InterPro" id="IPR011545">
    <property type="entry name" value="DEAD/DEAH_box_helicase_dom"/>
</dbReference>
<protein>
    <recommendedName>
        <fullName evidence="10">Helicase</fullName>
    </recommendedName>
</protein>
<dbReference type="SMART" id="SM00490">
    <property type="entry name" value="HELICc"/>
    <property type="match status" value="1"/>
</dbReference>
<dbReference type="GO" id="GO:0016787">
    <property type="term" value="F:hydrolase activity"/>
    <property type="evidence" value="ECO:0007669"/>
    <property type="project" value="UniProtKB-KW"/>
</dbReference>
<keyword evidence="2" id="KW-0378">Hydrolase</keyword>
<organism evidence="8 9">
    <name type="scientific">Prevotella micans F0438</name>
    <dbReference type="NCBI Taxonomy" id="883158"/>
    <lineage>
        <taxon>Bacteria</taxon>
        <taxon>Pseudomonadati</taxon>
        <taxon>Bacteroidota</taxon>
        <taxon>Bacteroidia</taxon>
        <taxon>Bacteroidales</taxon>
        <taxon>Prevotellaceae</taxon>
        <taxon>Prevotella</taxon>
    </lineage>
</organism>
<dbReference type="SMART" id="SM00487">
    <property type="entry name" value="DEXDc"/>
    <property type="match status" value="1"/>
</dbReference>
<dbReference type="InterPro" id="IPR001650">
    <property type="entry name" value="Helicase_C-like"/>
</dbReference>
<sequence length="438" mass="49612">MEQGEIIRRLGIEPNAMQKETTAAISRTNKDVVVLSPTGSGKTLAYLIPLVEKLRADVEELQAVVLVPGRELAIQSNEVMKSLGSRLKSMALYGGRATMDEHRLLRKLNPQIVFATPGRLNDHLDKQNLSAKSVEYLVIDEFDKCLEMGFRDEMIRLVGKLNAVKRRILLSATESEIIPRFVNMQHIERIDYRKENKQLDNRLSFFQINSPEKDKLPTLRNLLLTLGEQSSIVFLNYRDAVERTATFLCEQGFAVSMFHGGLEQSYREAALYKFSNGAANIMVSTNLGARGLDIPDVENIINYHIPENEEEYVHRIGRTARWNKTGNAFFILNHEEQMPEYVREEMQEYSFPVELPKPALARMVILYIGKGKKDNISKGDVLGFLCKKGGLNSSDVGRIDVKERYTYAAVNCSKLSQVLRLTKGEKIKGINTLVEEVV</sequence>
<dbReference type="SUPFAM" id="SSF52540">
    <property type="entry name" value="P-loop containing nucleoside triphosphate hydrolases"/>
    <property type="match status" value="1"/>
</dbReference>
<feature type="domain" description="Helicase C-terminal" evidence="7">
    <location>
        <begin position="218"/>
        <end position="364"/>
    </location>
</feature>
<reference evidence="8 9" key="1">
    <citation type="submission" date="2011-12" db="EMBL/GenBank/DDBJ databases">
        <title>The Genome Sequence of Prevotella micans F0438.</title>
        <authorList>
            <consortium name="The Broad Institute Genome Sequencing Platform"/>
            <person name="Earl A."/>
            <person name="Ward D."/>
            <person name="Feldgarden M."/>
            <person name="Gevers D."/>
            <person name="Izard J."/>
            <person name="Baranova O.V."/>
            <person name="Blanton J.M."/>
            <person name="Wade W.G."/>
            <person name="Dewhirst F.E."/>
            <person name="Young S.K."/>
            <person name="Zeng Q."/>
            <person name="Gargeya S."/>
            <person name="Fitzgerald M."/>
            <person name="Haas B."/>
            <person name="Abouelleil A."/>
            <person name="Alvarado L."/>
            <person name="Arachchi H.M."/>
            <person name="Berlin A."/>
            <person name="Chapman S.B."/>
            <person name="Gearin G."/>
            <person name="Goldberg J."/>
            <person name="Griggs A."/>
            <person name="Gujja S."/>
            <person name="Hansen M."/>
            <person name="Heiman D."/>
            <person name="Howarth C."/>
            <person name="Larimer J."/>
            <person name="Lui A."/>
            <person name="MacDonald P.J.P."/>
            <person name="McCowen C."/>
            <person name="Montmayeur A."/>
            <person name="Murphy C."/>
            <person name="Neiman D."/>
            <person name="Pearson M."/>
            <person name="Priest M."/>
            <person name="Roberts A."/>
            <person name="Saif S."/>
            <person name="Shea T."/>
            <person name="Sisk P."/>
            <person name="Stolte C."/>
            <person name="Sykes S."/>
            <person name="Wortman J."/>
            <person name="Nusbaum C."/>
            <person name="Birren B."/>
        </authorList>
    </citation>
    <scope>NUCLEOTIDE SEQUENCE [LARGE SCALE GENOMIC DNA]</scope>
    <source>
        <strain evidence="8 9">F0438</strain>
    </source>
</reference>
<dbReference type="PROSITE" id="PS51194">
    <property type="entry name" value="HELICASE_CTER"/>
    <property type="match status" value="1"/>
</dbReference>
<dbReference type="InterPro" id="IPR027417">
    <property type="entry name" value="P-loop_NTPase"/>
</dbReference>
<dbReference type="GO" id="GO:0005524">
    <property type="term" value="F:ATP binding"/>
    <property type="evidence" value="ECO:0007669"/>
    <property type="project" value="UniProtKB-KW"/>
</dbReference>
<name>H1PZL6_9BACT</name>
<dbReference type="InterPro" id="IPR050079">
    <property type="entry name" value="DEAD_box_RNA_helicase"/>
</dbReference>
<gene>
    <name evidence="8" type="ORF">HMPREF9140_00104</name>
</gene>
<dbReference type="Gene3D" id="3.30.70.330">
    <property type="match status" value="1"/>
</dbReference>
<dbReference type="PATRIC" id="fig|883158.3.peg.113"/>
<evidence type="ECO:0000259" key="6">
    <source>
        <dbReference type="PROSITE" id="PS51192"/>
    </source>
</evidence>
<evidence type="ECO:0000256" key="2">
    <source>
        <dbReference type="ARBA" id="ARBA00022801"/>
    </source>
</evidence>
<dbReference type="InterPro" id="IPR012677">
    <property type="entry name" value="Nucleotide-bd_a/b_plait_sf"/>
</dbReference>
<dbReference type="Pfam" id="PF03880">
    <property type="entry name" value="DbpA"/>
    <property type="match status" value="1"/>
</dbReference>
<dbReference type="PANTHER" id="PTHR47959:SF1">
    <property type="entry name" value="ATP-DEPENDENT RNA HELICASE DBPA"/>
    <property type="match status" value="1"/>
</dbReference>
<evidence type="ECO:0000256" key="1">
    <source>
        <dbReference type="ARBA" id="ARBA00022741"/>
    </source>
</evidence>
<dbReference type="eggNOG" id="COG0513">
    <property type="taxonomic scope" value="Bacteria"/>
</dbReference>
<dbReference type="GO" id="GO:0003676">
    <property type="term" value="F:nucleic acid binding"/>
    <property type="evidence" value="ECO:0007669"/>
    <property type="project" value="InterPro"/>
</dbReference>
<evidence type="ECO:0000313" key="9">
    <source>
        <dbReference type="Proteomes" id="UP000016023"/>
    </source>
</evidence>
<proteinExistence type="inferred from homology"/>
<dbReference type="Gene3D" id="3.40.50.300">
    <property type="entry name" value="P-loop containing nucleotide triphosphate hydrolases"/>
    <property type="match status" value="2"/>
</dbReference>
<dbReference type="RefSeq" id="WP_006950993.1">
    <property type="nucleotide sequence ID" value="NZ_JH594521.1"/>
</dbReference>
<dbReference type="Pfam" id="PF00271">
    <property type="entry name" value="Helicase_C"/>
    <property type="match status" value="1"/>
</dbReference>
<keyword evidence="3" id="KW-0347">Helicase</keyword>
<keyword evidence="9" id="KW-1185">Reference proteome</keyword>
<feature type="domain" description="Helicase ATP-binding" evidence="6">
    <location>
        <begin position="23"/>
        <end position="173"/>
    </location>
</feature>
<dbReference type="GO" id="GO:0005829">
    <property type="term" value="C:cytosol"/>
    <property type="evidence" value="ECO:0007669"/>
    <property type="project" value="TreeGrafter"/>
</dbReference>
<evidence type="ECO:0000256" key="3">
    <source>
        <dbReference type="ARBA" id="ARBA00022806"/>
    </source>
</evidence>
<dbReference type="InterPro" id="IPR014001">
    <property type="entry name" value="Helicase_ATP-bd"/>
</dbReference>
<dbReference type="STRING" id="883158.HMPREF9140_00104"/>
<dbReference type="AlphaFoldDB" id="H1PZL6"/>
<dbReference type="EMBL" id="AGWK01000001">
    <property type="protein sequence ID" value="EHO75061.1"/>
    <property type="molecule type" value="Genomic_DNA"/>
</dbReference>
<dbReference type="CDD" id="cd12252">
    <property type="entry name" value="RRM_DbpA"/>
    <property type="match status" value="1"/>
</dbReference>